<evidence type="ECO:0000313" key="27">
    <source>
        <dbReference type="Proteomes" id="UP000660745"/>
    </source>
</evidence>
<evidence type="ECO:0000256" key="4">
    <source>
        <dbReference type="ARBA" id="ARBA00022475"/>
    </source>
</evidence>
<dbReference type="InterPro" id="IPR006683">
    <property type="entry name" value="Thioestr_dom"/>
</dbReference>
<dbReference type="EC" id="3.1.2.2" evidence="16"/>
<comment type="catalytic activity">
    <reaction evidence="13">
        <text>(5Z,8Z,11Z,14Z)-eicosatetraenoyl-CoA + H2O = (5Z,8Z,11Z,14Z)-eicosatetraenoate + CoA + H(+)</text>
        <dbReference type="Rhea" id="RHEA:40151"/>
        <dbReference type="ChEBI" id="CHEBI:15377"/>
        <dbReference type="ChEBI" id="CHEBI:15378"/>
        <dbReference type="ChEBI" id="CHEBI:32395"/>
        <dbReference type="ChEBI" id="CHEBI:57287"/>
        <dbReference type="ChEBI" id="CHEBI:57368"/>
    </reaction>
    <physiologicalReaction direction="left-to-right" evidence="13">
        <dbReference type="Rhea" id="RHEA:40152"/>
    </physiologicalReaction>
</comment>
<comment type="catalytic activity">
    <reaction evidence="14">
        <text>(9Z)-octadecenoyl-CoA + H2O = (9Z)-octadecenoate + CoA + H(+)</text>
        <dbReference type="Rhea" id="RHEA:40139"/>
        <dbReference type="ChEBI" id="CHEBI:15377"/>
        <dbReference type="ChEBI" id="CHEBI:15378"/>
        <dbReference type="ChEBI" id="CHEBI:30823"/>
        <dbReference type="ChEBI" id="CHEBI:57287"/>
        <dbReference type="ChEBI" id="CHEBI:57387"/>
    </reaction>
    <physiologicalReaction direction="left-to-right" evidence="14">
        <dbReference type="Rhea" id="RHEA:40140"/>
    </physiologicalReaction>
</comment>
<evidence type="ECO:0000256" key="14">
    <source>
        <dbReference type="ARBA" id="ARBA00037002"/>
    </source>
</evidence>
<evidence type="ECO:0000256" key="5">
    <source>
        <dbReference type="ARBA" id="ARBA00022490"/>
    </source>
</evidence>
<evidence type="ECO:0000256" key="23">
    <source>
        <dbReference type="ARBA" id="ARBA00048180"/>
    </source>
</evidence>
<evidence type="ECO:0000256" key="18">
    <source>
        <dbReference type="ARBA" id="ARBA00043210"/>
    </source>
</evidence>
<evidence type="ECO:0000256" key="13">
    <source>
        <dbReference type="ARBA" id="ARBA00035852"/>
    </source>
</evidence>
<dbReference type="Gene3D" id="3.10.129.10">
    <property type="entry name" value="Hotdog Thioesterase"/>
    <property type="match status" value="1"/>
</dbReference>
<sequence>MLGQAAAVAGFAGVTATLTMSYRAPVPYGTPVVATAEHTRAEGRKSWSDGRISLPDGTVLVEATGLFVTPAAWLREGPHGRPDGGARPGLSTGQ</sequence>
<keyword evidence="7" id="KW-0378">Hydrolase</keyword>
<evidence type="ECO:0000256" key="6">
    <source>
        <dbReference type="ARBA" id="ARBA00022703"/>
    </source>
</evidence>
<keyword evidence="11" id="KW-0472">Membrane</keyword>
<comment type="catalytic activity">
    <reaction evidence="23">
        <text>tetradecanoyl-CoA + H2O = tetradecanoate + CoA + H(+)</text>
        <dbReference type="Rhea" id="RHEA:40119"/>
        <dbReference type="ChEBI" id="CHEBI:15377"/>
        <dbReference type="ChEBI" id="CHEBI:15378"/>
        <dbReference type="ChEBI" id="CHEBI:30807"/>
        <dbReference type="ChEBI" id="CHEBI:57287"/>
        <dbReference type="ChEBI" id="CHEBI:57385"/>
    </reaction>
    <physiologicalReaction direction="left-to-right" evidence="23">
        <dbReference type="Rhea" id="RHEA:40120"/>
    </physiologicalReaction>
</comment>
<protein>
    <recommendedName>
        <fullName evidence="17">Acyl-coenzyme A thioesterase THEM4</fullName>
        <ecNumber evidence="16">3.1.2.2</ecNumber>
    </recommendedName>
    <alternativeName>
        <fullName evidence="18">Thioesterase superfamily member 4</fullName>
    </alternativeName>
</protein>
<keyword evidence="4" id="KW-1003">Cell membrane</keyword>
<organism evidence="26 27">
    <name type="scientific">Nonomuraea glycinis</name>
    <dbReference type="NCBI Taxonomy" id="2047744"/>
    <lineage>
        <taxon>Bacteria</taxon>
        <taxon>Bacillati</taxon>
        <taxon>Actinomycetota</taxon>
        <taxon>Actinomycetes</taxon>
        <taxon>Streptosporangiales</taxon>
        <taxon>Streptosporangiaceae</taxon>
        <taxon>Nonomuraea</taxon>
    </lineage>
</organism>
<dbReference type="InterPro" id="IPR029069">
    <property type="entry name" value="HotDog_dom_sf"/>
</dbReference>
<keyword evidence="5" id="KW-0963">Cytoplasm</keyword>
<dbReference type="PANTHER" id="PTHR12418">
    <property type="entry name" value="ACYL-COENZYME A THIOESTERASE THEM4"/>
    <property type="match status" value="1"/>
</dbReference>
<reference evidence="26" key="1">
    <citation type="journal article" date="2014" name="Int. J. Syst. Evol. Microbiol.">
        <title>Complete genome sequence of Corynebacterium casei LMG S-19264T (=DSM 44701T), isolated from a smear-ripened cheese.</title>
        <authorList>
            <consortium name="US DOE Joint Genome Institute (JGI-PGF)"/>
            <person name="Walter F."/>
            <person name="Albersmeier A."/>
            <person name="Kalinowski J."/>
            <person name="Ruckert C."/>
        </authorList>
    </citation>
    <scope>NUCLEOTIDE SEQUENCE</scope>
    <source>
        <strain evidence="26">CGMCC 4.7430</strain>
    </source>
</reference>
<keyword evidence="8" id="KW-0276">Fatty acid metabolism</keyword>
<keyword evidence="12" id="KW-0966">Cell projection</keyword>
<evidence type="ECO:0000313" key="26">
    <source>
        <dbReference type="EMBL" id="GGP11205.1"/>
    </source>
</evidence>
<evidence type="ECO:0000256" key="7">
    <source>
        <dbReference type="ARBA" id="ARBA00022801"/>
    </source>
</evidence>
<feature type="domain" description="Thioesterase" evidence="25">
    <location>
        <begin position="10"/>
        <end position="46"/>
    </location>
</feature>
<dbReference type="GO" id="GO:0006631">
    <property type="term" value="P:fatty acid metabolic process"/>
    <property type="evidence" value="ECO:0007669"/>
    <property type="project" value="UniProtKB-KW"/>
</dbReference>
<evidence type="ECO:0000256" key="17">
    <source>
        <dbReference type="ARBA" id="ARBA00040123"/>
    </source>
</evidence>
<comment type="catalytic activity">
    <reaction evidence="21">
        <text>decanoyl-CoA + H2O = decanoate + CoA + H(+)</text>
        <dbReference type="Rhea" id="RHEA:40059"/>
        <dbReference type="ChEBI" id="CHEBI:15377"/>
        <dbReference type="ChEBI" id="CHEBI:15378"/>
        <dbReference type="ChEBI" id="CHEBI:27689"/>
        <dbReference type="ChEBI" id="CHEBI:57287"/>
        <dbReference type="ChEBI" id="CHEBI:61430"/>
    </reaction>
    <physiologicalReaction direction="left-to-right" evidence="21">
        <dbReference type="Rhea" id="RHEA:40060"/>
    </physiologicalReaction>
</comment>
<dbReference type="PANTHER" id="PTHR12418:SF19">
    <property type="entry name" value="ACYL-COENZYME A THIOESTERASE THEM4"/>
    <property type="match status" value="1"/>
</dbReference>
<accession>A0A918E8C0</accession>
<comment type="catalytic activity">
    <reaction evidence="19">
        <text>octanoyl-CoA + H2O = octanoate + CoA + H(+)</text>
        <dbReference type="Rhea" id="RHEA:30143"/>
        <dbReference type="ChEBI" id="CHEBI:15377"/>
        <dbReference type="ChEBI" id="CHEBI:15378"/>
        <dbReference type="ChEBI" id="CHEBI:25646"/>
        <dbReference type="ChEBI" id="CHEBI:57287"/>
        <dbReference type="ChEBI" id="CHEBI:57386"/>
    </reaction>
    <physiologicalReaction direction="left-to-right" evidence="19">
        <dbReference type="Rhea" id="RHEA:30144"/>
    </physiologicalReaction>
</comment>
<comment type="catalytic activity">
    <reaction evidence="22">
        <text>dodecanoyl-CoA + H2O = dodecanoate + CoA + H(+)</text>
        <dbReference type="Rhea" id="RHEA:30135"/>
        <dbReference type="ChEBI" id="CHEBI:15377"/>
        <dbReference type="ChEBI" id="CHEBI:15378"/>
        <dbReference type="ChEBI" id="CHEBI:18262"/>
        <dbReference type="ChEBI" id="CHEBI:57287"/>
        <dbReference type="ChEBI" id="CHEBI:57375"/>
    </reaction>
    <physiologicalReaction direction="left-to-right" evidence="22">
        <dbReference type="Rhea" id="RHEA:30136"/>
    </physiologicalReaction>
</comment>
<evidence type="ECO:0000256" key="12">
    <source>
        <dbReference type="ARBA" id="ARBA00023273"/>
    </source>
</evidence>
<evidence type="ECO:0000256" key="11">
    <source>
        <dbReference type="ARBA" id="ARBA00023136"/>
    </source>
</evidence>
<evidence type="ECO:0000256" key="1">
    <source>
        <dbReference type="ARBA" id="ARBA00004170"/>
    </source>
</evidence>
<dbReference type="Pfam" id="PF03061">
    <property type="entry name" value="4HBT"/>
    <property type="match status" value="1"/>
</dbReference>
<evidence type="ECO:0000256" key="22">
    <source>
        <dbReference type="ARBA" id="ARBA00048074"/>
    </source>
</evidence>
<evidence type="ECO:0000256" key="15">
    <source>
        <dbReference type="ARBA" id="ARBA00038456"/>
    </source>
</evidence>
<evidence type="ECO:0000256" key="8">
    <source>
        <dbReference type="ARBA" id="ARBA00022832"/>
    </source>
</evidence>
<evidence type="ECO:0000256" key="16">
    <source>
        <dbReference type="ARBA" id="ARBA00038848"/>
    </source>
</evidence>
<keyword evidence="27" id="KW-1185">Reference proteome</keyword>
<comment type="subcellular location">
    <subcellularLocation>
        <location evidence="3">Cell projection</location>
        <location evidence="3">Ruffle membrane</location>
    </subcellularLocation>
    <subcellularLocation>
        <location evidence="2">Cytoplasm</location>
    </subcellularLocation>
    <subcellularLocation>
        <location evidence="1">Membrane</location>
        <topology evidence="1">Peripheral membrane protein</topology>
    </subcellularLocation>
</comment>
<evidence type="ECO:0000256" key="24">
    <source>
        <dbReference type="SAM" id="MobiDB-lite"/>
    </source>
</evidence>
<evidence type="ECO:0000256" key="9">
    <source>
        <dbReference type="ARBA" id="ARBA00022946"/>
    </source>
</evidence>
<evidence type="ECO:0000256" key="19">
    <source>
        <dbReference type="ARBA" id="ARBA00047588"/>
    </source>
</evidence>
<evidence type="ECO:0000256" key="21">
    <source>
        <dbReference type="ARBA" id="ARBA00047969"/>
    </source>
</evidence>
<keyword evidence="10" id="KW-0443">Lipid metabolism</keyword>
<comment type="catalytic activity">
    <reaction evidence="20">
        <text>hexadecanoyl-CoA + H2O = hexadecanoate + CoA + H(+)</text>
        <dbReference type="Rhea" id="RHEA:16645"/>
        <dbReference type="ChEBI" id="CHEBI:7896"/>
        <dbReference type="ChEBI" id="CHEBI:15377"/>
        <dbReference type="ChEBI" id="CHEBI:15378"/>
        <dbReference type="ChEBI" id="CHEBI:57287"/>
        <dbReference type="ChEBI" id="CHEBI:57379"/>
        <dbReference type="EC" id="3.1.2.2"/>
    </reaction>
    <physiologicalReaction direction="left-to-right" evidence="20">
        <dbReference type="Rhea" id="RHEA:16646"/>
    </physiologicalReaction>
</comment>
<dbReference type="EMBL" id="BMNK01000010">
    <property type="protein sequence ID" value="GGP11205.1"/>
    <property type="molecule type" value="Genomic_DNA"/>
</dbReference>
<dbReference type="InterPro" id="IPR052365">
    <property type="entry name" value="THEM4/THEM5_acyl-CoA_thioest"/>
</dbReference>
<proteinExistence type="inferred from homology"/>
<evidence type="ECO:0000256" key="20">
    <source>
        <dbReference type="ARBA" id="ARBA00047734"/>
    </source>
</evidence>
<keyword evidence="9" id="KW-0809">Transit peptide</keyword>
<evidence type="ECO:0000256" key="2">
    <source>
        <dbReference type="ARBA" id="ARBA00004496"/>
    </source>
</evidence>
<evidence type="ECO:0000256" key="10">
    <source>
        <dbReference type="ARBA" id="ARBA00023098"/>
    </source>
</evidence>
<dbReference type="Proteomes" id="UP000660745">
    <property type="component" value="Unassembled WGS sequence"/>
</dbReference>
<evidence type="ECO:0000259" key="25">
    <source>
        <dbReference type="Pfam" id="PF03061"/>
    </source>
</evidence>
<dbReference type="GO" id="GO:0016020">
    <property type="term" value="C:membrane"/>
    <property type="evidence" value="ECO:0007669"/>
    <property type="project" value="UniProtKB-SubCell"/>
</dbReference>
<dbReference type="SUPFAM" id="SSF54637">
    <property type="entry name" value="Thioesterase/thiol ester dehydrase-isomerase"/>
    <property type="match status" value="1"/>
</dbReference>
<name>A0A918E8C0_9ACTN</name>
<reference evidence="26" key="2">
    <citation type="submission" date="2020-09" db="EMBL/GenBank/DDBJ databases">
        <authorList>
            <person name="Sun Q."/>
            <person name="Zhou Y."/>
        </authorList>
    </citation>
    <scope>NUCLEOTIDE SEQUENCE</scope>
    <source>
        <strain evidence="26">CGMCC 4.7430</strain>
    </source>
</reference>
<feature type="region of interest" description="Disordered" evidence="24">
    <location>
        <begin position="73"/>
        <end position="94"/>
    </location>
</feature>
<dbReference type="RefSeq" id="WP_189141511.1">
    <property type="nucleotide sequence ID" value="NZ_BMNK01000010.1"/>
</dbReference>
<comment type="similarity">
    <text evidence="15">Belongs to the THEM4/THEM5 thioesterase family.</text>
</comment>
<keyword evidence="6" id="KW-0053">Apoptosis</keyword>
<gene>
    <name evidence="26" type="ORF">GCM10012278_53860</name>
</gene>
<dbReference type="GO" id="GO:0016787">
    <property type="term" value="F:hydrolase activity"/>
    <property type="evidence" value="ECO:0007669"/>
    <property type="project" value="UniProtKB-KW"/>
</dbReference>
<evidence type="ECO:0000256" key="3">
    <source>
        <dbReference type="ARBA" id="ARBA00004632"/>
    </source>
</evidence>
<dbReference type="GO" id="GO:0005737">
    <property type="term" value="C:cytoplasm"/>
    <property type="evidence" value="ECO:0007669"/>
    <property type="project" value="UniProtKB-SubCell"/>
</dbReference>
<comment type="caution">
    <text evidence="26">The sequence shown here is derived from an EMBL/GenBank/DDBJ whole genome shotgun (WGS) entry which is preliminary data.</text>
</comment>
<dbReference type="AlphaFoldDB" id="A0A918E8C0"/>